<keyword evidence="2" id="KW-1185">Reference proteome</keyword>
<comment type="caution">
    <text evidence="1">The sequence shown here is derived from an EMBL/GenBank/DDBJ whole genome shotgun (WGS) entry which is preliminary data.</text>
</comment>
<proteinExistence type="predicted"/>
<dbReference type="Proteomes" id="UP001264340">
    <property type="component" value="Unassembled WGS sequence"/>
</dbReference>
<evidence type="ECO:0000313" key="2">
    <source>
        <dbReference type="Proteomes" id="UP001264340"/>
    </source>
</evidence>
<name>A0ABU1M0C6_9BURK</name>
<protein>
    <submittedName>
        <fullName evidence="1">Uncharacterized protein</fullName>
    </submittedName>
</protein>
<evidence type="ECO:0000313" key="1">
    <source>
        <dbReference type="EMBL" id="MDR6412215.1"/>
    </source>
</evidence>
<organism evidence="1 2">
    <name type="scientific">Paraburkholderia terricola</name>
    <dbReference type="NCBI Taxonomy" id="169427"/>
    <lineage>
        <taxon>Bacteria</taxon>
        <taxon>Pseudomonadati</taxon>
        <taxon>Pseudomonadota</taxon>
        <taxon>Betaproteobacteria</taxon>
        <taxon>Burkholderiales</taxon>
        <taxon>Burkholderiaceae</taxon>
        <taxon>Paraburkholderia</taxon>
    </lineage>
</organism>
<dbReference type="EMBL" id="JAVDRP010000016">
    <property type="protein sequence ID" value="MDR6412215.1"/>
    <property type="molecule type" value="Genomic_DNA"/>
</dbReference>
<gene>
    <name evidence="1" type="ORF">J2804_005650</name>
</gene>
<reference evidence="1 2" key="1">
    <citation type="submission" date="2023-07" db="EMBL/GenBank/DDBJ databases">
        <title>Sorghum-associated microbial communities from plants grown in Nebraska, USA.</title>
        <authorList>
            <person name="Schachtman D."/>
        </authorList>
    </citation>
    <scope>NUCLEOTIDE SEQUENCE [LARGE SCALE GENOMIC DNA]</scope>
    <source>
        <strain evidence="1 2">DS1316</strain>
    </source>
</reference>
<accession>A0ABU1M0C6</accession>
<dbReference type="RefSeq" id="WP_310126000.1">
    <property type="nucleotide sequence ID" value="NZ_JAVDRP010000016.1"/>
</dbReference>
<sequence>MMKIPRNIPEALSMGGRRATTAEIAAMKAHADTVFHEDAKAGGLCYCGPCINGERTCCYFTGNGCTDDGCMTVPCNP</sequence>